<reference evidence="9" key="1">
    <citation type="submission" date="2010-08" db="EMBL/GenBank/DDBJ databases">
        <authorList>
            <consortium name="Caenorhabditis japonica Sequencing Consortium"/>
            <person name="Wilson R.K."/>
        </authorList>
    </citation>
    <scope>NUCLEOTIDE SEQUENCE [LARGE SCALE GENOMIC DNA]</scope>
    <source>
        <strain evidence="9">DF5081</strain>
    </source>
</reference>
<dbReference type="AlphaFoldDB" id="A0A8R1I3V7"/>
<accession>A0A8R1I3V7</accession>
<name>A0A8R1I3V7_CAEJA</name>
<dbReference type="EC" id="2.7.11.1" evidence="1"/>
<dbReference type="GO" id="GO:0005524">
    <property type="term" value="F:ATP binding"/>
    <property type="evidence" value="ECO:0007669"/>
    <property type="project" value="UniProtKB-UniRule"/>
</dbReference>
<dbReference type="GO" id="GO:0004674">
    <property type="term" value="F:protein serine/threonine kinase activity"/>
    <property type="evidence" value="ECO:0007669"/>
    <property type="project" value="UniProtKB-KW"/>
</dbReference>
<evidence type="ECO:0000256" key="6">
    <source>
        <dbReference type="SAM" id="MobiDB-lite"/>
    </source>
</evidence>
<dbReference type="PROSITE" id="PS00107">
    <property type="entry name" value="PROTEIN_KINASE_ATP"/>
    <property type="match status" value="1"/>
</dbReference>
<dbReference type="SMART" id="SM00220">
    <property type="entry name" value="S_TKc"/>
    <property type="match status" value="1"/>
</dbReference>
<evidence type="ECO:0000313" key="8">
    <source>
        <dbReference type="EnsemblMetazoa" id="CJA18499.1"/>
    </source>
</evidence>
<dbReference type="InterPro" id="IPR017441">
    <property type="entry name" value="Protein_kinase_ATP_BS"/>
</dbReference>
<evidence type="ECO:0000259" key="7">
    <source>
        <dbReference type="PROSITE" id="PS50011"/>
    </source>
</evidence>
<keyword evidence="5" id="KW-0418">Kinase</keyword>
<dbReference type="InterPro" id="IPR000719">
    <property type="entry name" value="Prot_kinase_dom"/>
</dbReference>
<keyword evidence="5" id="KW-0723">Serine/threonine-protein kinase</keyword>
<dbReference type="InterPro" id="IPR050235">
    <property type="entry name" value="CK1_Ser-Thr_kinase"/>
</dbReference>
<dbReference type="PROSITE" id="PS50011">
    <property type="entry name" value="PROTEIN_KINASE_DOM"/>
    <property type="match status" value="1"/>
</dbReference>
<feature type="region of interest" description="Disordered" evidence="6">
    <location>
        <begin position="323"/>
        <end position="388"/>
    </location>
</feature>
<dbReference type="PANTHER" id="PTHR11909">
    <property type="entry name" value="CASEIN KINASE-RELATED"/>
    <property type="match status" value="1"/>
</dbReference>
<evidence type="ECO:0000256" key="3">
    <source>
        <dbReference type="ARBA" id="ARBA00022840"/>
    </source>
</evidence>
<dbReference type="Gene3D" id="1.10.510.10">
    <property type="entry name" value="Transferase(Phosphotransferase) domain 1"/>
    <property type="match status" value="1"/>
</dbReference>
<dbReference type="InterPro" id="IPR011009">
    <property type="entry name" value="Kinase-like_dom_sf"/>
</dbReference>
<sequence length="388" mass="44116">MSTFVKTKLEPNDIIKRSKNDYNWRVVMELGAGGFGTVSKVVQVDGNGIQINQKEYAIKTELKAIKKQASRLKIERDVLTSFQKIDVPSKKHFPEIMDIGQTACLKWIVMTLVGSSLEKINRTSPFSPSTALQCALQTLKAIHDLHLVGYLHRDVKPANYCIGSDTCMDVVYMIDFGLARRYRTKTNAIRQPRAKTKMVGTPRYCPRASHLLKELGRKDDYESWYFMILDFLDPQNGVPWKGRKREISFEMKNKVFDEPLWISSSSKVPSQFAVFSEYLNKLEYASNVEFGIFRETITDYARTIQLTLKEKLDWMIPEEERTAESVGGGAKNVPNSSIISSKTEPDNRSTCSETTEEKCSLDTSTPQRKPPMSKRKHVSAMARTAALK</sequence>
<protein>
    <recommendedName>
        <fullName evidence="1">non-specific serine/threonine protein kinase</fullName>
        <ecNumber evidence="1">2.7.11.1</ecNumber>
    </recommendedName>
</protein>
<dbReference type="EnsemblMetazoa" id="CJA18499.1">
    <property type="protein sequence ID" value="CJA18499.1"/>
    <property type="gene ID" value="WBGene00137703"/>
</dbReference>
<dbReference type="Pfam" id="PF00069">
    <property type="entry name" value="Pkinase"/>
    <property type="match status" value="1"/>
</dbReference>
<proteinExistence type="inferred from homology"/>
<feature type="binding site" evidence="4">
    <location>
        <position position="59"/>
    </location>
    <ligand>
        <name>ATP</name>
        <dbReference type="ChEBI" id="CHEBI:30616"/>
    </ligand>
</feature>
<keyword evidence="5" id="KW-0808">Transferase</keyword>
<dbReference type="Proteomes" id="UP000005237">
    <property type="component" value="Unassembled WGS sequence"/>
</dbReference>
<evidence type="ECO:0000256" key="2">
    <source>
        <dbReference type="ARBA" id="ARBA00022741"/>
    </source>
</evidence>
<evidence type="ECO:0000313" key="9">
    <source>
        <dbReference type="Proteomes" id="UP000005237"/>
    </source>
</evidence>
<keyword evidence="2 4" id="KW-0547">Nucleotide-binding</keyword>
<dbReference type="SUPFAM" id="SSF56112">
    <property type="entry name" value="Protein kinase-like (PK-like)"/>
    <property type="match status" value="1"/>
</dbReference>
<dbReference type="PROSITE" id="PS00108">
    <property type="entry name" value="PROTEIN_KINASE_ST"/>
    <property type="match status" value="1"/>
</dbReference>
<comment type="similarity">
    <text evidence="5">Belongs to the protein kinase superfamily.</text>
</comment>
<evidence type="ECO:0000256" key="4">
    <source>
        <dbReference type="PROSITE-ProRule" id="PRU10141"/>
    </source>
</evidence>
<evidence type="ECO:0000256" key="1">
    <source>
        <dbReference type="ARBA" id="ARBA00012513"/>
    </source>
</evidence>
<feature type="domain" description="Protein kinase" evidence="7">
    <location>
        <begin position="24"/>
        <end position="361"/>
    </location>
</feature>
<evidence type="ECO:0000256" key="5">
    <source>
        <dbReference type="RuleBase" id="RU000304"/>
    </source>
</evidence>
<feature type="compositionally biased region" description="Polar residues" evidence="6">
    <location>
        <begin position="333"/>
        <end position="353"/>
    </location>
</feature>
<dbReference type="InterPro" id="IPR008271">
    <property type="entry name" value="Ser/Thr_kinase_AS"/>
</dbReference>
<keyword evidence="3 4" id="KW-0067">ATP-binding</keyword>
<keyword evidence="9" id="KW-1185">Reference proteome</keyword>
<organism evidence="8 9">
    <name type="scientific">Caenorhabditis japonica</name>
    <dbReference type="NCBI Taxonomy" id="281687"/>
    <lineage>
        <taxon>Eukaryota</taxon>
        <taxon>Metazoa</taxon>
        <taxon>Ecdysozoa</taxon>
        <taxon>Nematoda</taxon>
        <taxon>Chromadorea</taxon>
        <taxon>Rhabditida</taxon>
        <taxon>Rhabditina</taxon>
        <taxon>Rhabditomorpha</taxon>
        <taxon>Rhabditoidea</taxon>
        <taxon>Rhabditidae</taxon>
        <taxon>Peloderinae</taxon>
        <taxon>Caenorhabditis</taxon>
    </lineage>
</organism>
<reference evidence="8" key="2">
    <citation type="submission" date="2022-06" db="UniProtKB">
        <authorList>
            <consortium name="EnsemblMetazoa"/>
        </authorList>
    </citation>
    <scope>IDENTIFICATION</scope>
    <source>
        <strain evidence="8">DF5081</strain>
    </source>
</reference>